<protein>
    <recommendedName>
        <fullName evidence="3">DUF2225 domain-containing protein</fullName>
    </recommendedName>
</protein>
<proteinExistence type="predicted"/>
<name>B0KAR1_THEP3</name>
<evidence type="ECO:0008006" key="3">
    <source>
        <dbReference type="Google" id="ProtNLM"/>
    </source>
</evidence>
<dbReference type="eggNOG" id="COG1655">
    <property type="taxonomic scope" value="Bacteria"/>
</dbReference>
<accession>B0KAR1</accession>
<dbReference type="SUPFAM" id="SSF48452">
    <property type="entry name" value="TPR-like"/>
    <property type="match status" value="1"/>
</dbReference>
<organism evidence="1 2">
    <name type="scientific">Thermoanaerobacter pseudethanolicus (strain ATCC 33223 / 39E)</name>
    <name type="common">Clostridium thermohydrosulfuricum</name>
    <dbReference type="NCBI Taxonomy" id="340099"/>
    <lineage>
        <taxon>Bacteria</taxon>
        <taxon>Bacillati</taxon>
        <taxon>Bacillota</taxon>
        <taxon>Clostridia</taxon>
        <taxon>Thermoanaerobacterales</taxon>
        <taxon>Thermoanaerobacteraceae</taxon>
        <taxon>Thermoanaerobacter</taxon>
    </lineage>
</organism>
<dbReference type="Pfam" id="PF09986">
    <property type="entry name" value="DUF2225"/>
    <property type="match status" value="1"/>
</dbReference>
<dbReference type="AlphaFoldDB" id="B0KAR1"/>
<dbReference type="Gene3D" id="1.25.40.10">
    <property type="entry name" value="Tetratricopeptide repeat domain"/>
    <property type="match status" value="1"/>
</dbReference>
<dbReference type="InterPro" id="IPR011990">
    <property type="entry name" value="TPR-like_helical_dom_sf"/>
</dbReference>
<sequence length="238" mass="28132">MLMSMLKYLIGLMLDGGVILENKYLYEKKAVCPVCKREFTYTKVRTSQLKVEERERDFYTKYKDGINPFFYEVIVCPNCGYAALESEFDRITNDKKEKILSLVTAKWVKREFSGERTPQKALETYLLALYCSQIKEDKPIVFAKTCLRIAWIYRILNDKVNEEKYLKYALDSYIKAYSGSDIYEEEILLIYMIAELNRMLGNKEEALKWYNKVINHPDKSRHNLIVNLARDGWQSLKE</sequence>
<dbReference type="HOGENOM" id="CLU_074582_1_0_9"/>
<dbReference type="Proteomes" id="UP000002156">
    <property type="component" value="Chromosome"/>
</dbReference>
<evidence type="ECO:0000313" key="1">
    <source>
        <dbReference type="EMBL" id="ABY95195.1"/>
    </source>
</evidence>
<gene>
    <name evidence="1" type="ordered locus">Teth39_1550</name>
</gene>
<dbReference type="KEGG" id="tpd:Teth39_1550"/>
<dbReference type="EMBL" id="CP000924">
    <property type="protein sequence ID" value="ABY95195.1"/>
    <property type="molecule type" value="Genomic_DNA"/>
</dbReference>
<reference evidence="2" key="1">
    <citation type="submission" date="2008-01" db="EMBL/GenBank/DDBJ databases">
        <title>Complete sequence of Thermoanaerobacter pseudethanolicus 39E.</title>
        <authorList>
            <person name="Copeland A."/>
            <person name="Lucas S."/>
            <person name="Lapidus A."/>
            <person name="Barry K."/>
            <person name="Glavina del Rio T."/>
            <person name="Dalin E."/>
            <person name="Tice H."/>
            <person name="Pitluck S."/>
            <person name="Bruce D."/>
            <person name="Goodwin L."/>
            <person name="Saunders E."/>
            <person name="Brettin T."/>
            <person name="Detter J.C."/>
            <person name="Han C."/>
            <person name="Schmutz J."/>
            <person name="Larimer F."/>
            <person name="Land M."/>
            <person name="Hauser L."/>
            <person name="Kyrpides N."/>
            <person name="Lykidis A."/>
            <person name="Hemme C."/>
            <person name="Fields M.W."/>
            <person name="He Z."/>
            <person name="Zhou J."/>
            <person name="Richardson P."/>
        </authorList>
    </citation>
    <scope>NUCLEOTIDE SEQUENCE [LARGE SCALE GENOMIC DNA]</scope>
    <source>
        <strain evidence="2">ATCC 33223 / DSM 2355 / 39E</strain>
    </source>
</reference>
<dbReference type="RefSeq" id="WP_003867739.1">
    <property type="nucleotide sequence ID" value="NC_010321.1"/>
</dbReference>
<keyword evidence="2" id="KW-1185">Reference proteome</keyword>
<evidence type="ECO:0000313" key="2">
    <source>
        <dbReference type="Proteomes" id="UP000002156"/>
    </source>
</evidence>
<dbReference type="InterPro" id="IPR018708">
    <property type="entry name" value="DUF2225"/>
</dbReference>
<dbReference type="STRING" id="340099.Teth39_1550"/>